<feature type="region of interest" description="Disordered" evidence="28">
    <location>
        <begin position="749"/>
        <end position="781"/>
    </location>
</feature>
<dbReference type="Pfam" id="PF22600">
    <property type="entry name" value="MTPAP-like_central"/>
    <property type="match status" value="1"/>
</dbReference>
<dbReference type="AlphaFoldDB" id="A0AAN7MHF9"/>
<dbReference type="SUPFAM" id="SSF81631">
    <property type="entry name" value="PAP/OAS1 substrate-binding domain"/>
    <property type="match status" value="1"/>
</dbReference>
<feature type="region of interest" description="Disordered" evidence="28">
    <location>
        <begin position="927"/>
        <end position="950"/>
    </location>
</feature>
<keyword evidence="20" id="KW-0539">Nucleus</keyword>
<dbReference type="GO" id="GO:0008270">
    <property type="term" value="F:zinc ion binding"/>
    <property type="evidence" value="ECO:0007669"/>
    <property type="project" value="UniProtKB-KW"/>
</dbReference>
<keyword evidence="13" id="KW-0547">Nucleotide-binding</keyword>
<dbReference type="GO" id="GO:0003723">
    <property type="term" value="F:RNA binding"/>
    <property type="evidence" value="ECO:0007669"/>
    <property type="project" value="UniProtKB-UniRule"/>
</dbReference>
<dbReference type="FunFam" id="3.30.70.330:FF:000305">
    <property type="entry name" value="speckle targeted PIP5K1A-regulated poly(A) polymerase"/>
    <property type="match status" value="1"/>
</dbReference>
<protein>
    <recommendedName>
        <fullName evidence="8">Speckle targeted PIP5K1A-regulated poly(A) polymerase</fullName>
        <ecNumber evidence="6">2.7.7.19</ecNumber>
        <ecNumber evidence="7">2.7.7.52</ecNumber>
    </recommendedName>
    <alternativeName>
        <fullName evidence="21">RNA-binding motif protein 21</fullName>
    </alternativeName>
    <alternativeName>
        <fullName evidence="22">U6 snRNA-specific terminal uridylyltransferase 1</fullName>
    </alternativeName>
</protein>
<feature type="compositionally biased region" description="Gly residues" evidence="28">
    <location>
        <begin position="23"/>
        <end position="42"/>
    </location>
</feature>
<dbReference type="PANTHER" id="PTHR12271">
    <property type="entry name" value="POLY A POLYMERASE CID PAP -RELATED"/>
    <property type="match status" value="1"/>
</dbReference>
<dbReference type="InterPro" id="IPR034388">
    <property type="entry name" value="Star-PAP_RRM"/>
</dbReference>
<feature type="region of interest" description="Disordered" evidence="28">
    <location>
        <begin position="1"/>
        <end position="89"/>
    </location>
</feature>
<evidence type="ECO:0000256" key="23">
    <source>
        <dbReference type="ARBA" id="ARBA00045789"/>
    </source>
</evidence>
<dbReference type="SMART" id="SM00360">
    <property type="entry name" value="RRM"/>
    <property type="match status" value="1"/>
</dbReference>
<keyword evidence="14" id="KW-0863">Zinc-finger</keyword>
<name>A0AAN7MHF9_MYCAM</name>
<dbReference type="Pfam" id="PF12874">
    <property type="entry name" value="zf-met"/>
    <property type="match status" value="1"/>
</dbReference>
<dbReference type="GO" id="GO:0050265">
    <property type="term" value="F:RNA uridylyltransferase activity"/>
    <property type="evidence" value="ECO:0007669"/>
    <property type="project" value="UniProtKB-EC"/>
</dbReference>
<dbReference type="PANTHER" id="PTHR12271:SF127">
    <property type="entry name" value="SPECKLE TARGETED PIP5K1A-REGULATED POLY(A) POLYMERASE"/>
    <property type="match status" value="1"/>
</dbReference>
<keyword evidence="10" id="KW-0808">Transferase</keyword>
<keyword evidence="16" id="KW-0067">ATP-binding</keyword>
<dbReference type="SMART" id="SM00451">
    <property type="entry name" value="ZnF_U1"/>
    <property type="match status" value="1"/>
</dbReference>
<evidence type="ECO:0000256" key="7">
    <source>
        <dbReference type="ARBA" id="ARBA00012472"/>
    </source>
</evidence>
<dbReference type="InterPro" id="IPR012677">
    <property type="entry name" value="Nucleotide-bd_a/b_plait_sf"/>
</dbReference>
<comment type="subcellular location">
    <subcellularLocation>
        <location evidence="3">Nucleus speckle</location>
    </subcellularLocation>
    <subcellularLocation>
        <location evidence="4">Nucleus</location>
        <location evidence="4">Nucleolus</location>
    </subcellularLocation>
</comment>
<evidence type="ECO:0000256" key="24">
    <source>
        <dbReference type="ARBA" id="ARBA00046411"/>
    </source>
</evidence>
<evidence type="ECO:0000256" key="12">
    <source>
        <dbReference type="ARBA" id="ARBA00022723"/>
    </source>
</evidence>
<comment type="caution">
    <text evidence="30">The sequence shown here is derived from an EMBL/GenBank/DDBJ whole genome shotgun (WGS) entry which is preliminary data.</text>
</comment>
<feature type="compositionally biased region" description="Gly residues" evidence="28">
    <location>
        <begin position="941"/>
        <end position="950"/>
    </location>
</feature>
<keyword evidence="12" id="KW-0479">Metal-binding</keyword>
<keyword evidence="31" id="KW-1185">Reference proteome</keyword>
<dbReference type="GO" id="GO:0005524">
    <property type="term" value="F:ATP binding"/>
    <property type="evidence" value="ECO:0007669"/>
    <property type="project" value="UniProtKB-KW"/>
</dbReference>
<evidence type="ECO:0000256" key="6">
    <source>
        <dbReference type="ARBA" id="ARBA00012388"/>
    </source>
</evidence>
<evidence type="ECO:0000256" key="3">
    <source>
        <dbReference type="ARBA" id="ARBA00004324"/>
    </source>
</evidence>
<evidence type="ECO:0000256" key="1">
    <source>
        <dbReference type="ARBA" id="ARBA00001936"/>
    </source>
</evidence>
<evidence type="ECO:0000256" key="2">
    <source>
        <dbReference type="ARBA" id="ARBA00001946"/>
    </source>
</evidence>
<dbReference type="Gene3D" id="1.10.1410.10">
    <property type="match status" value="1"/>
</dbReference>
<dbReference type="SUPFAM" id="SSF54928">
    <property type="entry name" value="RNA-binding domain, RBD"/>
    <property type="match status" value="1"/>
</dbReference>
<comment type="function">
    <text evidence="23">Poly(A) polymerase that creates the 3'-poly(A) tail of specific pre-mRNAs. Localizes to nuclear speckles together with PIP5K1A and mediates polyadenylation of a select set of mRNAs, such as HMOX1. In addition to polyadenylation, it is also required for the 3'-end cleavage of pre-mRNAs: binds to the 3'UTR of targeted pre-mRNAs and promotes the recruitment and assembly of the CPSF complex on the 3'UTR of pre-mRNAs. In addition to adenylyltransferase activity, also has uridylyltransferase activity. However, the ATP ratio is higher than UTP in cells, suggesting that it functions primarily as a poly(A) polymerase. Acts as a specific terminal uridylyltransferase for U6 snRNA in vitro: responsible for a controlled elongation reaction that results in the restoration of the four 3'-terminal UMP-residues found in newly transcribed U6 snRNA. Not involved in replication-dependent histone mRNA degradation.</text>
</comment>
<dbReference type="PROSITE" id="PS50102">
    <property type="entry name" value="RRM"/>
    <property type="match status" value="1"/>
</dbReference>
<evidence type="ECO:0000256" key="16">
    <source>
        <dbReference type="ARBA" id="ARBA00022840"/>
    </source>
</evidence>
<dbReference type="InterPro" id="IPR003604">
    <property type="entry name" value="Matrin/U1-like-C_Znf_C2H2"/>
</dbReference>
<feature type="compositionally biased region" description="Low complexity" evidence="28">
    <location>
        <begin position="58"/>
        <end position="68"/>
    </location>
</feature>
<dbReference type="EC" id="2.7.7.19" evidence="6"/>
<dbReference type="CDD" id="cd12279">
    <property type="entry name" value="RRM_TUT1"/>
    <property type="match status" value="1"/>
</dbReference>
<dbReference type="Gene3D" id="3.30.70.330">
    <property type="match status" value="1"/>
</dbReference>
<dbReference type="InterPro" id="IPR054708">
    <property type="entry name" value="MTPAP-like_central"/>
</dbReference>
<evidence type="ECO:0000256" key="18">
    <source>
        <dbReference type="ARBA" id="ARBA00022884"/>
    </source>
</evidence>
<comment type="cofactor">
    <cofactor evidence="1">
        <name>Mn(2+)</name>
        <dbReference type="ChEBI" id="CHEBI:29035"/>
    </cofactor>
</comment>
<keyword evidence="11" id="KW-0548">Nucleotidyltransferase</keyword>
<reference evidence="30 31" key="1">
    <citation type="journal article" date="2023" name="J. Hered.">
        <title>Chromosome-level genome of the wood stork (Mycteria americana) provides insight into avian chromosome evolution.</title>
        <authorList>
            <person name="Flamio R. Jr."/>
            <person name="Ramstad K.M."/>
        </authorList>
    </citation>
    <scope>NUCLEOTIDE SEQUENCE [LARGE SCALE GENOMIC DNA]</scope>
    <source>
        <strain evidence="30">JAX WOST 10</strain>
    </source>
</reference>
<evidence type="ECO:0000256" key="11">
    <source>
        <dbReference type="ARBA" id="ARBA00022695"/>
    </source>
</evidence>
<evidence type="ECO:0000256" key="5">
    <source>
        <dbReference type="ARBA" id="ARBA00008593"/>
    </source>
</evidence>
<dbReference type="Gene3D" id="3.30.160.60">
    <property type="entry name" value="Classic Zinc Finger"/>
    <property type="match status" value="1"/>
</dbReference>
<dbReference type="InterPro" id="IPR013087">
    <property type="entry name" value="Znf_C2H2_type"/>
</dbReference>
<evidence type="ECO:0000256" key="13">
    <source>
        <dbReference type="ARBA" id="ARBA00022741"/>
    </source>
</evidence>
<dbReference type="InterPro" id="IPR000504">
    <property type="entry name" value="RRM_dom"/>
</dbReference>
<keyword evidence="18 27" id="KW-0694">RNA-binding</keyword>
<dbReference type="SUPFAM" id="SSF81301">
    <property type="entry name" value="Nucleotidyltransferase"/>
    <property type="match status" value="1"/>
</dbReference>
<keyword evidence="17" id="KW-0460">Magnesium</keyword>
<dbReference type="Gene3D" id="3.30.460.10">
    <property type="entry name" value="Beta Polymerase, domain 2"/>
    <property type="match status" value="1"/>
</dbReference>
<dbReference type="InterPro" id="IPR043519">
    <property type="entry name" value="NT_sf"/>
</dbReference>
<dbReference type="InterPro" id="IPR002058">
    <property type="entry name" value="PAP_assoc"/>
</dbReference>
<dbReference type="GO" id="GO:0005730">
    <property type="term" value="C:nucleolus"/>
    <property type="evidence" value="ECO:0007669"/>
    <property type="project" value="UniProtKB-SubCell"/>
</dbReference>
<evidence type="ECO:0000256" key="8">
    <source>
        <dbReference type="ARBA" id="ARBA00021679"/>
    </source>
</evidence>
<dbReference type="Pfam" id="PF03828">
    <property type="entry name" value="PAP_assoc"/>
    <property type="match status" value="1"/>
</dbReference>
<evidence type="ECO:0000256" key="26">
    <source>
        <dbReference type="ARBA" id="ARBA00049105"/>
    </source>
</evidence>
<evidence type="ECO:0000256" key="22">
    <source>
        <dbReference type="ARBA" id="ARBA00033036"/>
    </source>
</evidence>
<keyword evidence="9" id="KW-0507">mRNA processing</keyword>
<comment type="subunit">
    <text evidence="24">Associates with the cleavage and polyadenylation specificity factor (CPSF) complex. Interacts with CPSF1 and CPSF3; the interaction is direct. Interacts with PIP5K1A.</text>
</comment>
<evidence type="ECO:0000259" key="29">
    <source>
        <dbReference type="PROSITE" id="PS50102"/>
    </source>
</evidence>
<organism evidence="30 31">
    <name type="scientific">Mycteria americana</name>
    <name type="common">Wood stork</name>
    <dbReference type="NCBI Taxonomy" id="33587"/>
    <lineage>
        <taxon>Eukaryota</taxon>
        <taxon>Metazoa</taxon>
        <taxon>Chordata</taxon>
        <taxon>Craniata</taxon>
        <taxon>Vertebrata</taxon>
        <taxon>Euteleostomi</taxon>
        <taxon>Archelosauria</taxon>
        <taxon>Archosauria</taxon>
        <taxon>Dinosauria</taxon>
        <taxon>Saurischia</taxon>
        <taxon>Theropoda</taxon>
        <taxon>Coelurosauria</taxon>
        <taxon>Aves</taxon>
        <taxon>Neognathae</taxon>
        <taxon>Neoaves</taxon>
        <taxon>Aequornithes</taxon>
        <taxon>Ciconiiformes</taxon>
        <taxon>Ciconiidae</taxon>
        <taxon>Mycteria</taxon>
    </lineage>
</organism>
<evidence type="ECO:0000256" key="28">
    <source>
        <dbReference type="SAM" id="MobiDB-lite"/>
    </source>
</evidence>
<evidence type="ECO:0000256" key="20">
    <source>
        <dbReference type="ARBA" id="ARBA00023242"/>
    </source>
</evidence>
<feature type="domain" description="RRM" evidence="29">
    <location>
        <begin position="134"/>
        <end position="206"/>
    </location>
</feature>
<dbReference type="InterPro" id="IPR036236">
    <property type="entry name" value="Znf_C2H2_sf"/>
</dbReference>
<evidence type="ECO:0000256" key="19">
    <source>
        <dbReference type="ARBA" id="ARBA00023211"/>
    </source>
</evidence>
<evidence type="ECO:0000256" key="15">
    <source>
        <dbReference type="ARBA" id="ARBA00022833"/>
    </source>
</evidence>
<dbReference type="Proteomes" id="UP001333110">
    <property type="component" value="Unassembled WGS sequence"/>
</dbReference>
<dbReference type="EMBL" id="JAUNZN010000085">
    <property type="protein sequence ID" value="KAK4805499.1"/>
    <property type="molecule type" value="Genomic_DNA"/>
</dbReference>
<keyword evidence="19" id="KW-0464">Manganese</keyword>
<dbReference type="CDD" id="cd05402">
    <property type="entry name" value="NT_PAP_TUTase"/>
    <property type="match status" value="1"/>
</dbReference>
<dbReference type="GO" id="GO:0016607">
    <property type="term" value="C:nuclear speck"/>
    <property type="evidence" value="ECO:0007669"/>
    <property type="project" value="UniProtKB-SubCell"/>
</dbReference>
<accession>A0AAN7MHF9</accession>
<gene>
    <name evidence="30" type="ORF">QYF61_005544</name>
</gene>
<feature type="region of interest" description="Disordered" evidence="28">
    <location>
        <begin position="426"/>
        <end position="455"/>
    </location>
</feature>
<evidence type="ECO:0000313" key="30">
    <source>
        <dbReference type="EMBL" id="KAK4805499.1"/>
    </source>
</evidence>
<dbReference type="EC" id="2.7.7.52" evidence="7"/>
<evidence type="ECO:0000256" key="21">
    <source>
        <dbReference type="ARBA" id="ARBA00030790"/>
    </source>
</evidence>
<proteinExistence type="inferred from homology"/>
<evidence type="ECO:0000256" key="14">
    <source>
        <dbReference type="ARBA" id="ARBA00022771"/>
    </source>
</evidence>
<comment type="catalytic activity">
    <reaction evidence="25">
        <text>RNA(n) + ATP = RNA(n)-3'-adenine ribonucleotide + diphosphate</text>
        <dbReference type="Rhea" id="RHEA:11332"/>
        <dbReference type="Rhea" id="RHEA-COMP:14527"/>
        <dbReference type="Rhea" id="RHEA-COMP:17347"/>
        <dbReference type="ChEBI" id="CHEBI:30616"/>
        <dbReference type="ChEBI" id="CHEBI:33019"/>
        <dbReference type="ChEBI" id="CHEBI:140395"/>
        <dbReference type="ChEBI" id="CHEBI:173115"/>
        <dbReference type="EC" id="2.7.7.19"/>
    </reaction>
</comment>
<dbReference type="SUPFAM" id="SSF57667">
    <property type="entry name" value="beta-beta-alpha zinc fingers"/>
    <property type="match status" value="1"/>
</dbReference>
<evidence type="ECO:0000256" key="27">
    <source>
        <dbReference type="PROSITE-ProRule" id="PRU00176"/>
    </source>
</evidence>
<comment type="similarity">
    <text evidence="5">Belongs to the DNA polymerase type-B-like family.</text>
</comment>
<sequence>MGKPDGTDHFRRKFPGKRARENAGGGAGREGPGPEPGTGIGPGPAMDAGPDPAPDPGPAMDAGPGAVPDPDPSMELGSDPVADPDVEATPRGGFRCRLCQVSAANRPSLAEHLRGKKHRRLRSLRAERRAQEQRSLFVSGFARGTSGAELAEYFGAFGDVAAVVMDKEKGAYAIVELRDAAGRERALAEPQHSLAGHRLRVRPREQKVFAYGPPGRSPRQEPLGPGRLEQALCQAPDVDAQMSQLVGLLELSEDERRVRHLLVTLFQEVFTEFFPGCAVVPFGSSINGFDTRGCDLDLLLDLEPTKSLQASTRDALAAGSGSGAEDSILSDIDLAATPVPEVLELVAAVLRRCVPGVRRVRAVPTARRPVVKFCHKQSGLAGDISIDNRLALLNTRFLQLCAEADERVRPLVYAVRLWAKQQGLAGEGGRRHAQRGPARPVGGRGAALIPSPPGNPSGGGPLLNNYALTLLVLFFLQTRSPPVLPTVARLHDLAGRVSLSICLSLSPPSRPLHVAPLCWCSSQRHSAPGDEDRTVVGGWDCSFPRDVALLEPSTNTESPCKCQAGVWGGPGIPTLPSPLVPAGSLLSEFFHTFGDFDFPGQVISLREGRALPLPPPTTPEASEGLKLGPLNLQDPFELSHNVAANVNEKTASRFARCCRDAAKYCRSLQYRRKSSKGRAWGLTRLFQPGAVEPGAASAGAFLISIPLEAAGDSQQLCQEPSGRGPWFWEVCAAIAFVLRDVLKCSCAAGKPPRAPREESGLPGDSALSEELPMGTDTEEPSAAELPAVGSKRCLPEAANGTALPGGKRPRTNVPEETASWSCAIWHRVWTGRRRVRRQLQHGDGPEGPDGDSLELEQKVSEAIVRQEGAGQPLEPLLRFQASARAAGTRQEPRVLLRLVPSPAPPGALFRDFFHFLQSFLPTVVRQRLGRGPAGDPDPQDGGDGGAFPAS</sequence>
<evidence type="ECO:0000256" key="9">
    <source>
        <dbReference type="ARBA" id="ARBA00022664"/>
    </source>
</evidence>
<evidence type="ECO:0000256" key="10">
    <source>
        <dbReference type="ARBA" id="ARBA00022679"/>
    </source>
</evidence>
<comment type="catalytic activity">
    <reaction evidence="26">
        <text>RNA(n) + UTP = RNA(n)-3'-uridine ribonucleotide + diphosphate</text>
        <dbReference type="Rhea" id="RHEA:14785"/>
        <dbReference type="Rhea" id="RHEA-COMP:14527"/>
        <dbReference type="Rhea" id="RHEA-COMP:17348"/>
        <dbReference type="ChEBI" id="CHEBI:33019"/>
        <dbReference type="ChEBI" id="CHEBI:46398"/>
        <dbReference type="ChEBI" id="CHEBI:140395"/>
        <dbReference type="ChEBI" id="CHEBI:173116"/>
        <dbReference type="EC" id="2.7.7.52"/>
    </reaction>
</comment>
<dbReference type="GO" id="GO:0006397">
    <property type="term" value="P:mRNA processing"/>
    <property type="evidence" value="ECO:0007669"/>
    <property type="project" value="UniProtKB-KW"/>
</dbReference>
<evidence type="ECO:0000256" key="25">
    <source>
        <dbReference type="ARBA" id="ARBA00048830"/>
    </source>
</evidence>
<keyword evidence="15" id="KW-0862">Zinc</keyword>
<dbReference type="InterPro" id="IPR035979">
    <property type="entry name" value="RBD_domain_sf"/>
</dbReference>
<dbReference type="GO" id="GO:1990817">
    <property type="term" value="F:poly(A) RNA polymerase activity"/>
    <property type="evidence" value="ECO:0007669"/>
    <property type="project" value="UniProtKB-EC"/>
</dbReference>
<dbReference type="GO" id="GO:0031123">
    <property type="term" value="P:RNA 3'-end processing"/>
    <property type="evidence" value="ECO:0007669"/>
    <property type="project" value="TreeGrafter"/>
</dbReference>
<evidence type="ECO:0000256" key="4">
    <source>
        <dbReference type="ARBA" id="ARBA00004604"/>
    </source>
</evidence>
<comment type="cofactor">
    <cofactor evidence="2">
        <name>Mg(2+)</name>
        <dbReference type="ChEBI" id="CHEBI:18420"/>
    </cofactor>
</comment>
<evidence type="ECO:0000256" key="17">
    <source>
        <dbReference type="ARBA" id="ARBA00022842"/>
    </source>
</evidence>
<evidence type="ECO:0000313" key="31">
    <source>
        <dbReference type="Proteomes" id="UP001333110"/>
    </source>
</evidence>